<evidence type="ECO:0000256" key="7">
    <source>
        <dbReference type="ARBA" id="ARBA00023163"/>
    </source>
</evidence>
<feature type="region of interest" description="Disordered" evidence="10">
    <location>
        <begin position="960"/>
        <end position="986"/>
    </location>
</feature>
<dbReference type="SUPFAM" id="SSF64484">
    <property type="entry name" value="beta and beta-prime subunits of DNA dependent RNA-polymerase"/>
    <property type="match status" value="2"/>
</dbReference>
<dbReference type="InterPro" id="IPR000722">
    <property type="entry name" value="RNA_pol_asu"/>
</dbReference>
<keyword evidence="12" id="KW-0150">Chloroplast</keyword>
<comment type="similarity">
    <text evidence="2">Belongs to the RNA polymerase beta' chain family. RpoC1 subfamily.</text>
</comment>
<evidence type="ECO:0000256" key="6">
    <source>
        <dbReference type="ARBA" id="ARBA00022695"/>
    </source>
</evidence>
<feature type="domain" description="RNA polymerase N-terminal" evidence="11">
    <location>
        <begin position="1095"/>
        <end position="1376"/>
    </location>
</feature>
<evidence type="ECO:0000256" key="3">
    <source>
        <dbReference type="ARBA" id="ARBA00022478"/>
    </source>
</evidence>
<evidence type="ECO:0000256" key="2">
    <source>
        <dbReference type="ARBA" id="ARBA00007207"/>
    </source>
</evidence>
<dbReference type="EC" id="2.7.7.6" evidence="9"/>
<keyword evidence="4 12" id="KW-0934">Plastid</keyword>
<dbReference type="Pfam" id="PF04983">
    <property type="entry name" value="RNA_pol_Rpb1_3"/>
    <property type="match status" value="1"/>
</dbReference>
<dbReference type="InterPro" id="IPR007080">
    <property type="entry name" value="RNA_pol_Rpb1_1"/>
</dbReference>
<name>A0A097KJP0_9CHLO</name>
<feature type="compositionally biased region" description="Polar residues" evidence="10">
    <location>
        <begin position="970"/>
        <end position="986"/>
    </location>
</feature>
<dbReference type="GeneID" id="31078347"/>
<dbReference type="RefSeq" id="YP_009104798.1">
    <property type="nucleotide sequence ID" value="NC_025524.1"/>
</dbReference>
<dbReference type="InterPro" id="IPR007066">
    <property type="entry name" value="RNA_pol_Rpb1_3"/>
</dbReference>
<dbReference type="SMART" id="SM00663">
    <property type="entry name" value="RPOLA_N"/>
    <property type="match status" value="1"/>
</dbReference>
<dbReference type="PANTHER" id="PTHR19376">
    <property type="entry name" value="DNA-DIRECTED RNA POLYMERASE"/>
    <property type="match status" value="1"/>
</dbReference>
<dbReference type="GO" id="GO:0003677">
    <property type="term" value="F:DNA binding"/>
    <property type="evidence" value="ECO:0007669"/>
    <property type="project" value="InterPro"/>
</dbReference>
<evidence type="ECO:0000256" key="4">
    <source>
        <dbReference type="ARBA" id="ARBA00022640"/>
    </source>
</evidence>
<dbReference type="GO" id="GO:0000428">
    <property type="term" value="C:DNA-directed RNA polymerase complex"/>
    <property type="evidence" value="ECO:0007669"/>
    <property type="project" value="UniProtKB-KW"/>
</dbReference>
<keyword evidence="3 9" id="KW-0240">DNA-directed RNA polymerase</keyword>
<accession>A0A097KJP0</accession>
<feature type="compositionally biased region" description="Polar residues" evidence="10">
    <location>
        <begin position="333"/>
        <end position="348"/>
    </location>
</feature>
<dbReference type="Gene3D" id="1.10.274.100">
    <property type="entry name" value="RNA polymerase Rpb1, domain 3"/>
    <property type="match status" value="2"/>
</dbReference>
<dbReference type="InterPro" id="IPR044893">
    <property type="entry name" value="RNA_pol_Rpb1_clamp_domain"/>
</dbReference>
<evidence type="ECO:0000256" key="1">
    <source>
        <dbReference type="ARBA" id="ARBA00004026"/>
    </source>
</evidence>
<keyword evidence="7 9" id="KW-0804">Transcription</keyword>
<evidence type="ECO:0000313" key="12">
    <source>
        <dbReference type="EMBL" id="AIT93360.1"/>
    </source>
</evidence>
<evidence type="ECO:0000256" key="10">
    <source>
        <dbReference type="SAM" id="MobiDB-lite"/>
    </source>
</evidence>
<dbReference type="Pfam" id="PF04997">
    <property type="entry name" value="RNA_pol_Rpb1_1"/>
    <property type="match status" value="2"/>
</dbReference>
<dbReference type="GO" id="GO:0006351">
    <property type="term" value="P:DNA-templated transcription"/>
    <property type="evidence" value="ECO:0007669"/>
    <property type="project" value="InterPro"/>
</dbReference>
<dbReference type="InterPro" id="IPR042102">
    <property type="entry name" value="RNA_pol_Rpb1_3_sf"/>
</dbReference>
<protein>
    <recommendedName>
        <fullName evidence="9">DNA-directed RNA polymerase subunit</fullName>
        <ecNumber evidence="9">2.7.7.6</ecNumber>
    </recommendedName>
</protein>
<dbReference type="GO" id="GO:0003899">
    <property type="term" value="F:DNA-directed RNA polymerase activity"/>
    <property type="evidence" value="ECO:0007669"/>
    <property type="project" value="UniProtKB-EC"/>
</dbReference>
<dbReference type="EMBL" id="KM462860">
    <property type="protein sequence ID" value="AIT93360.1"/>
    <property type="molecule type" value="Genomic_DNA"/>
</dbReference>
<keyword evidence="5 9" id="KW-0808">Transferase</keyword>
<gene>
    <name evidence="12" type="primary">rpoC1</name>
</gene>
<keyword evidence="6 9" id="KW-0548">Nucleotidyltransferase</keyword>
<comment type="function">
    <text evidence="1 9">DNA-dependent RNA polymerase catalyzes the transcription of DNA into RNA using the four ribonucleoside triphosphates as substrates.</text>
</comment>
<evidence type="ECO:0000259" key="11">
    <source>
        <dbReference type="SMART" id="SM00663"/>
    </source>
</evidence>
<feature type="region of interest" description="Disordered" evidence="10">
    <location>
        <begin position="708"/>
        <end position="727"/>
    </location>
</feature>
<reference evidence="12" key="1">
    <citation type="journal article" date="2014" name="BMC Evol. Biol.">
        <title>Chloroplast phylogenomic analysis resolves deep-level relationships within the green algal class Trebouxiophyceae.</title>
        <authorList>
            <person name="Lemieux C."/>
            <person name="Otis C."/>
            <person name="Turmel M."/>
        </authorList>
    </citation>
    <scope>NUCLEOTIDE SEQUENCE</scope>
</reference>
<feature type="region of interest" description="Disordered" evidence="10">
    <location>
        <begin position="330"/>
        <end position="354"/>
    </location>
</feature>
<dbReference type="PANTHER" id="PTHR19376:SF54">
    <property type="entry name" value="DNA-DIRECTED RNA POLYMERASE SUBUNIT BETA"/>
    <property type="match status" value="1"/>
</dbReference>
<feature type="compositionally biased region" description="Basic and acidic residues" evidence="10">
    <location>
        <begin position="960"/>
        <end position="969"/>
    </location>
</feature>
<dbReference type="InterPro" id="IPR045867">
    <property type="entry name" value="DNA-dir_RpoC_beta_prime"/>
</dbReference>
<proteinExistence type="inferred from homology"/>
<sequence>MCTYWNKVSLRRSTTKNNKRIDSIGIGLASPEEIRRWGERRLPNGTLVGKVDKDHTVDYESLKPIEGGLFCERIFGPVEDFYCSCERRGEKNEKFCPDCEVEFTKSRVRRTRMGYIPLAVPVAHVWYLRGRPSYIANLIGKSRNTVDKLAYGETLCESFVGNTSTNYLKHGLEHLVESKKCRILNFDSSTFSPKGTRSTFNPDAKKTVSEDFQKEADAEVSFNQRLSSDSRWRFSYEKLLDYKFSLGTCSATAGFFLKNRQPENHRVDEKSVESRFVPASIKLHSNPARSLPLPGHVEHGKISLARNSSAFLKTPELNFYGAPSAHFSAEGVNGNSSNGTSTTQQLEPSSKPKPIHPLHFKCTTSGVNAVESSLLNQRFNTTKSRQVHTLSEFYSGSRSIFIEQVGITSPFLQDFIPVRENVSWINPTGYLKNEIDKKSTKKISHNQRNFQRNDSQSFFSVVEDLMHKKKAAFSKNTFVCFKKSNQCISSNKYPYKVEKDSLSDGLLYLEKEKASCAPTAVESKPVPFLHQNAPTTVIPKQAKVQRVDADSLSDVSKNTLQEKYNKFHTLPIFSTFIYKEWSHRFSFLEYFIWSARENDLALPFYIRQGTFYMARINSMNLIRNQIGLEKRAKEFLFGFNNCTRNISWSQRQLGPSTLEKSSKPKLQPFAILQDSFNDSKPYANPSHLLCCWKDSSYTSGVNAKKDGKKLINTSTPKPGVQSEDPVPSLHQSARFVAKTAKGSINGVFSDKKKVKEYMDRLCTKVHSNGSKNDAINEKRKYKSHIFSPRSINESGHVLELRDKRVSLLLSIAPSLESNSTAERLSTPTIEQNSTPASLMLLEESTSLKSEILKAPYQEKSSSVFRKIEKFFGWGSSLSSEKIAMTNWLDFSGSAFIPEQGLPGRGLPGIHNSGKNVRRKSKNSIDQFLYSTRSNIKIQKAETTFDVNEIQINLDSPVESKKREIDKKESSSLASGNFQQLSNNQRESANTRWQESSFMWGKVDDTQQFPRLAELLHFTGGTALRHLLSRFHLVLLGKFLRHELKNLELKVNFLLALKMLTYSQGLLLGKLAKRRSKQIRRLKLLELFQSKKSNPEWMILSVLPILPPDLRPILRVNDDFVVASDLNRLYQTVLRRNNTIHERLDDPLPCPESGLFRQRSLQKAVDGLLENGKGGGTPLCASKRRPLVSLSHVLKGKKGLFRQHLLGKRVDYSGRSVIVVGPKLNLHECGLPKEMALELFQPFLIHRLKIKGLATSNTAARRMIQQEDPIIWHTVKQLVYEHPVLLNRAPTLHRLGIQAFQPRLVSGRAILLHPLVCNGFNADFDGDQMAVHVPLSFQARAEAWKIMWSKNNLLSPATGQPILVPSQDMVLGCYYLSVLVPRVSKLSPHALFFDNAKAMSPEVEKYNNEVLSSYTRQDQTGFVNESNLSHLNNLPRYLKERKVENSVDSKGFLRNTEMDTFSESLKKKVHVLLSPAEIFSQQLSFSAKTVLFKTPKVTTLLRTPSDFTIFKTSSKRVDQTSTATALAELITPKSYLPIHPPGFFKKTQHLGFLTDANLLQKMASVCKITSILQRESKGFFDSFLEDRGESSCSTFGKSSLISKKSTLGVDGFNALKKVDHQAERMETSNYKNHPKKDDLIPPYTSGVNAVESSLLNQRFNTPKQALYTRGVQAKAREVHNLFNSTYHLKRGHYFSRLQDTLIAYSQGRLQTHTPFWVRLEYSVTDENKDTTLLDENSVSPFLETAIVTTSKNKHILSRSDKIEVVSSLLQPRYGCSQELCRTFFQKDQHKIVIEANETLEAPLELRLGADANLVKILTTFQNHYTSQATILDQYKEKSIRYMRTTAGRVVINETLFHF</sequence>
<dbReference type="InterPro" id="IPR006592">
    <property type="entry name" value="RNA_pol_N"/>
</dbReference>
<dbReference type="Gene3D" id="2.40.40.20">
    <property type="match status" value="1"/>
</dbReference>
<organism evidence="12">
    <name type="scientific">Symbiochloris handae</name>
    <dbReference type="NCBI Taxonomy" id="1853882"/>
    <lineage>
        <taxon>Eukaryota</taxon>
        <taxon>Viridiplantae</taxon>
        <taxon>Chlorophyta</taxon>
        <taxon>core chlorophytes</taxon>
        <taxon>Trebouxiophyceae</taxon>
        <taxon>Trebouxiales</taxon>
        <taxon>Trebouxiaceae</taxon>
        <taxon>Symbiochloris</taxon>
    </lineage>
</organism>
<evidence type="ECO:0000256" key="8">
    <source>
        <dbReference type="ARBA" id="ARBA00048552"/>
    </source>
</evidence>
<dbReference type="Pfam" id="PF00623">
    <property type="entry name" value="RNA_pol_Rpb1_2"/>
    <property type="match status" value="1"/>
</dbReference>
<dbReference type="Gene3D" id="1.10.40.90">
    <property type="match status" value="1"/>
</dbReference>
<dbReference type="Gene3D" id="4.10.860.120">
    <property type="entry name" value="RNA polymerase II, clamp domain"/>
    <property type="match status" value="1"/>
</dbReference>
<evidence type="ECO:0000256" key="9">
    <source>
        <dbReference type="RuleBase" id="RU004279"/>
    </source>
</evidence>
<geneLocation type="chloroplast" evidence="12"/>
<evidence type="ECO:0000256" key="5">
    <source>
        <dbReference type="ARBA" id="ARBA00022679"/>
    </source>
</evidence>
<comment type="catalytic activity">
    <reaction evidence="8 9">
        <text>RNA(n) + a ribonucleoside 5'-triphosphate = RNA(n+1) + diphosphate</text>
        <dbReference type="Rhea" id="RHEA:21248"/>
        <dbReference type="Rhea" id="RHEA-COMP:14527"/>
        <dbReference type="Rhea" id="RHEA-COMP:17342"/>
        <dbReference type="ChEBI" id="CHEBI:33019"/>
        <dbReference type="ChEBI" id="CHEBI:61557"/>
        <dbReference type="ChEBI" id="CHEBI:140395"/>
        <dbReference type="EC" id="2.7.7.6"/>
    </reaction>
</comment>